<dbReference type="PANTHER" id="PTHR40124">
    <property type="match status" value="1"/>
</dbReference>
<protein>
    <recommendedName>
        <fullName evidence="2">Polysaccharide lyase 14 domain-containing protein</fullName>
    </recommendedName>
</protein>
<dbReference type="EMBL" id="CAJHNH020000025">
    <property type="protein sequence ID" value="CAG5114694.1"/>
    <property type="molecule type" value="Genomic_DNA"/>
</dbReference>
<dbReference type="PANTHER" id="PTHR40124:SF1">
    <property type="entry name" value="DISAGGREGATASE RELATED REPEAT PROTEIN"/>
    <property type="match status" value="1"/>
</dbReference>
<evidence type="ECO:0000313" key="3">
    <source>
        <dbReference type="EMBL" id="CAG5114694.1"/>
    </source>
</evidence>
<dbReference type="Proteomes" id="UP000678393">
    <property type="component" value="Unassembled WGS sequence"/>
</dbReference>
<dbReference type="Pfam" id="PF21294">
    <property type="entry name" value="Polysacc_lyase_14"/>
    <property type="match status" value="1"/>
</dbReference>
<evidence type="ECO:0000259" key="2">
    <source>
        <dbReference type="Pfam" id="PF21294"/>
    </source>
</evidence>
<name>A0A8S3YDU4_9EUPU</name>
<dbReference type="AlphaFoldDB" id="A0A8S3YDU4"/>
<feature type="signal peptide" evidence="1">
    <location>
        <begin position="1"/>
        <end position="18"/>
    </location>
</feature>
<proteinExistence type="predicted"/>
<feature type="chain" id="PRO_5035910012" description="Polysaccharide lyase 14 domain-containing protein" evidence="1">
    <location>
        <begin position="19"/>
        <end position="390"/>
    </location>
</feature>
<organism evidence="3 4">
    <name type="scientific">Candidula unifasciata</name>
    <dbReference type="NCBI Taxonomy" id="100452"/>
    <lineage>
        <taxon>Eukaryota</taxon>
        <taxon>Metazoa</taxon>
        <taxon>Spiralia</taxon>
        <taxon>Lophotrochozoa</taxon>
        <taxon>Mollusca</taxon>
        <taxon>Gastropoda</taxon>
        <taxon>Heterobranchia</taxon>
        <taxon>Euthyneura</taxon>
        <taxon>Panpulmonata</taxon>
        <taxon>Eupulmonata</taxon>
        <taxon>Stylommatophora</taxon>
        <taxon>Helicina</taxon>
        <taxon>Helicoidea</taxon>
        <taxon>Geomitridae</taxon>
        <taxon>Candidula</taxon>
    </lineage>
</organism>
<evidence type="ECO:0000256" key="1">
    <source>
        <dbReference type="SAM" id="SignalP"/>
    </source>
</evidence>
<gene>
    <name evidence="3" type="ORF">CUNI_LOCUS252</name>
</gene>
<feature type="domain" description="Polysaccharide lyase 14" evidence="2">
    <location>
        <begin position="164"/>
        <end position="378"/>
    </location>
</feature>
<accession>A0A8S3YDU4</accession>
<keyword evidence="1" id="KW-0732">Signal</keyword>
<reference evidence="3" key="1">
    <citation type="submission" date="2021-04" db="EMBL/GenBank/DDBJ databases">
        <authorList>
            <consortium name="Molecular Ecology Group"/>
        </authorList>
    </citation>
    <scope>NUCLEOTIDE SEQUENCE</scope>
</reference>
<evidence type="ECO:0000313" key="4">
    <source>
        <dbReference type="Proteomes" id="UP000678393"/>
    </source>
</evidence>
<dbReference type="Gene3D" id="2.60.120.200">
    <property type="match status" value="1"/>
</dbReference>
<keyword evidence="4" id="KW-1185">Reference proteome</keyword>
<dbReference type="InterPro" id="IPR048958">
    <property type="entry name" value="Polysacc_lyase_14"/>
</dbReference>
<sequence length="390" mass="42571">MMLQLLMAVCLGALCAQGKTVSNFDHYDCAQVPAETTRWKATVSLTKPVYLVEAVGGEVTFIQDDGQYLEIVGTEQKPNNYVCLSIHGKYSGEAPKAVVHVKPLKSSSDVTTREIRSIKIRRATDVWHLSSVPSTSNIKTLLQGFEPYVHKWGDDSMSSSTAHISSPALAVHYAKGSYSQTKNVRGVGLFTTPNGLSSSADDLVLNYDIYFDNFGWGRMGKLPGLYGGVQGEGAYQCSGGNNPSTCFSLRLMWRSGGDGELYAYIPSNQESGFNDRDDVIANSDYGQSIGRGKIRFQNGVWQTVTEQVHLNTIGHTDGWVKFCNQVHGGGSQQCYTASNLRMRNSAGHHLRGLFFSTFFGGSQPDDAAPNDCHTHFKELRIQVPDGAVVG</sequence>
<comment type="caution">
    <text evidence="3">The sequence shown here is derived from an EMBL/GenBank/DDBJ whole genome shotgun (WGS) entry which is preliminary data.</text>
</comment>
<dbReference type="OrthoDB" id="10069995at2759"/>